<evidence type="ECO:0000313" key="10">
    <source>
        <dbReference type="Proteomes" id="UP000478740"/>
    </source>
</evidence>
<evidence type="ECO:0000256" key="4">
    <source>
        <dbReference type="ARBA" id="ARBA00023277"/>
    </source>
</evidence>
<dbReference type="Pfam" id="PF01263">
    <property type="entry name" value="Aldose_epim"/>
    <property type="match status" value="1"/>
</dbReference>
<evidence type="ECO:0000256" key="5">
    <source>
        <dbReference type="PIRNR" id="PIRNR005096"/>
    </source>
</evidence>
<dbReference type="PANTHER" id="PTHR10091:SF0">
    <property type="entry name" value="GALACTOSE MUTAROTASE"/>
    <property type="match status" value="1"/>
</dbReference>
<gene>
    <name evidence="9" type="ORF">GL284_13505</name>
</gene>
<dbReference type="CDD" id="cd09019">
    <property type="entry name" value="galactose_mutarotase_like"/>
    <property type="match status" value="1"/>
</dbReference>
<dbReference type="Gene3D" id="2.70.98.10">
    <property type="match status" value="1"/>
</dbReference>
<comment type="caution">
    <text evidence="9">The sequence shown here is derived from an EMBL/GenBank/DDBJ whole genome shotgun (WGS) entry which is preliminary data.</text>
</comment>
<dbReference type="RefSeq" id="WP_155045165.1">
    <property type="nucleotide sequence ID" value="NZ_WMIH01000012.1"/>
</dbReference>
<dbReference type="InterPro" id="IPR014718">
    <property type="entry name" value="GH-type_carb-bd"/>
</dbReference>
<dbReference type="SUPFAM" id="SSF74650">
    <property type="entry name" value="Galactose mutarotase-like"/>
    <property type="match status" value="1"/>
</dbReference>
<organism evidence="9 10">
    <name type="scientific">Paracoccus shanxieyensis</name>
    <dbReference type="NCBI Taxonomy" id="2675752"/>
    <lineage>
        <taxon>Bacteria</taxon>
        <taxon>Pseudomonadati</taxon>
        <taxon>Pseudomonadota</taxon>
        <taxon>Alphaproteobacteria</taxon>
        <taxon>Rhodobacterales</taxon>
        <taxon>Paracoccaceae</taxon>
        <taxon>Paracoccus</taxon>
    </lineage>
</organism>
<dbReference type="PANTHER" id="PTHR10091">
    <property type="entry name" value="ALDOSE-1-EPIMERASE"/>
    <property type="match status" value="1"/>
</dbReference>
<evidence type="ECO:0000256" key="7">
    <source>
        <dbReference type="PIRSR" id="PIRSR005096-2"/>
    </source>
</evidence>
<dbReference type="InterPro" id="IPR008183">
    <property type="entry name" value="Aldose_1/G6P_1-epimerase"/>
</dbReference>
<keyword evidence="4 5" id="KW-0119">Carbohydrate metabolism</keyword>
<dbReference type="GO" id="GO:0004034">
    <property type="term" value="F:aldose 1-epimerase activity"/>
    <property type="evidence" value="ECO:0007669"/>
    <property type="project" value="UniProtKB-EC"/>
</dbReference>
<feature type="active site" description="Proton acceptor" evidence="6">
    <location>
        <position position="297"/>
    </location>
</feature>
<evidence type="ECO:0000256" key="1">
    <source>
        <dbReference type="ARBA" id="ARBA00005028"/>
    </source>
</evidence>
<dbReference type="InterPro" id="IPR011013">
    <property type="entry name" value="Gal_mutarotase_sf_dom"/>
</dbReference>
<dbReference type="GO" id="GO:0033499">
    <property type="term" value="P:galactose catabolic process via UDP-galactose, Leloir pathway"/>
    <property type="evidence" value="ECO:0007669"/>
    <property type="project" value="TreeGrafter"/>
</dbReference>
<evidence type="ECO:0000256" key="3">
    <source>
        <dbReference type="ARBA" id="ARBA00023235"/>
    </source>
</evidence>
<accession>A0A6L6IXP7</accession>
<name>A0A6L6IXP7_9RHOB</name>
<comment type="similarity">
    <text evidence="2 5">Belongs to the aldose epimerase family.</text>
</comment>
<dbReference type="InterPro" id="IPR047215">
    <property type="entry name" value="Galactose_mutarotase-like"/>
</dbReference>
<dbReference type="Proteomes" id="UP000478740">
    <property type="component" value="Unassembled WGS sequence"/>
</dbReference>
<feature type="binding site" evidence="7">
    <location>
        <position position="233"/>
    </location>
    <ligand>
        <name>beta-D-galactose</name>
        <dbReference type="ChEBI" id="CHEBI:27667"/>
    </ligand>
</feature>
<keyword evidence="3 5" id="KW-0413">Isomerase</keyword>
<evidence type="ECO:0000256" key="2">
    <source>
        <dbReference type="ARBA" id="ARBA00006206"/>
    </source>
</evidence>
<dbReference type="InterPro" id="IPR015443">
    <property type="entry name" value="Aldose_1-epimerase"/>
</dbReference>
<evidence type="ECO:0000256" key="6">
    <source>
        <dbReference type="PIRSR" id="PIRSR005096-1"/>
    </source>
</evidence>
<protein>
    <recommendedName>
        <fullName evidence="5">Aldose 1-epimerase</fullName>
        <ecNumber evidence="5">5.1.3.3</ecNumber>
    </recommendedName>
</protein>
<dbReference type="EC" id="5.1.3.3" evidence="5"/>
<comment type="catalytic activity">
    <reaction evidence="5">
        <text>alpha-D-glucose = beta-D-glucose</text>
        <dbReference type="Rhea" id="RHEA:10264"/>
        <dbReference type="ChEBI" id="CHEBI:15903"/>
        <dbReference type="ChEBI" id="CHEBI:17925"/>
        <dbReference type="EC" id="5.1.3.3"/>
    </reaction>
</comment>
<dbReference type="GO" id="GO:0030246">
    <property type="term" value="F:carbohydrate binding"/>
    <property type="evidence" value="ECO:0007669"/>
    <property type="project" value="InterPro"/>
</dbReference>
<dbReference type="PIRSF" id="PIRSF005096">
    <property type="entry name" value="GALM"/>
    <property type="match status" value="1"/>
</dbReference>
<sequence>MIASFGTLPDGRNVDRITIRAHGMSASLLTYGATLQDLRLDGTPHPLVLGFPDLTPYLTEGRYFGAIVGRYANRIAGGEYSCDGQTHRLDRNEADRTTLHGGADGTGMRKWTLADHGADHATFFDSLPDGHMGFPGAMIVRVHYRIMPGACLRIAILAAASEVTPCSFAQHSFFNLDGRADISDHRLSVAAQTYLPVDPALIPLGAPAPVEGTHLDFRSPVRLGDRLAGPLIDHNLCTGDRDRLVPEDAAWLDAGGLRMTVASTMPGLQVYAGDHIRPGAPGLQGLPYARHAGIALESQFWPDSPHHPEYPSAMLPVGHIYRQITCLNFGPQSGC</sequence>
<dbReference type="AlphaFoldDB" id="A0A6L6IXP7"/>
<evidence type="ECO:0000313" key="9">
    <source>
        <dbReference type="EMBL" id="MTH65286.1"/>
    </source>
</evidence>
<comment type="pathway">
    <text evidence="1 5">Carbohydrate metabolism; hexose metabolism.</text>
</comment>
<dbReference type="GO" id="GO:0006006">
    <property type="term" value="P:glucose metabolic process"/>
    <property type="evidence" value="ECO:0007669"/>
    <property type="project" value="TreeGrafter"/>
</dbReference>
<feature type="active site" description="Proton donor" evidence="6">
    <location>
        <position position="171"/>
    </location>
</feature>
<feature type="binding site" evidence="8">
    <location>
        <begin position="73"/>
        <end position="74"/>
    </location>
    <ligand>
        <name>beta-D-galactose</name>
        <dbReference type="ChEBI" id="CHEBI:27667"/>
    </ligand>
</feature>
<dbReference type="EMBL" id="WMII01000012">
    <property type="protein sequence ID" value="MTH65286.1"/>
    <property type="molecule type" value="Genomic_DNA"/>
</dbReference>
<dbReference type="UniPathway" id="UPA00242"/>
<evidence type="ECO:0000256" key="8">
    <source>
        <dbReference type="PIRSR" id="PIRSR005096-3"/>
    </source>
</evidence>
<keyword evidence="10" id="KW-1185">Reference proteome</keyword>
<dbReference type="GO" id="GO:0005737">
    <property type="term" value="C:cytoplasm"/>
    <property type="evidence" value="ECO:0007669"/>
    <property type="project" value="TreeGrafter"/>
</dbReference>
<reference evidence="9 10" key="1">
    <citation type="submission" date="2019-11" db="EMBL/GenBank/DDBJ databases">
        <authorList>
            <person name="Dong K."/>
        </authorList>
    </citation>
    <scope>NUCLEOTIDE SEQUENCE [LARGE SCALE GENOMIC DNA]</scope>
    <source>
        <strain evidence="9 10">DK608</strain>
    </source>
</reference>
<proteinExistence type="inferred from homology"/>